<protein>
    <submittedName>
        <fullName evidence="1">Uncharacterized protein</fullName>
    </submittedName>
</protein>
<evidence type="ECO:0000313" key="1">
    <source>
        <dbReference type="EMBL" id="KAF3003076.1"/>
    </source>
</evidence>
<name>A0A9P4TF43_CURKU</name>
<keyword evidence="2" id="KW-1185">Reference proteome</keyword>
<organism evidence="1 2">
    <name type="scientific">Curvularia kusanoi</name>
    <name type="common">Cochliobolus kusanoi</name>
    <dbReference type="NCBI Taxonomy" id="90978"/>
    <lineage>
        <taxon>Eukaryota</taxon>
        <taxon>Fungi</taxon>
        <taxon>Dikarya</taxon>
        <taxon>Ascomycota</taxon>
        <taxon>Pezizomycotina</taxon>
        <taxon>Dothideomycetes</taxon>
        <taxon>Pleosporomycetidae</taxon>
        <taxon>Pleosporales</taxon>
        <taxon>Pleosporineae</taxon>
        <taxon>Pleosporaceae</taxon>
        <taxon>Curvularia</taxon>
    </lineage>
</organism>
<comment type="caution">
    <text evidence="1">The sequence shown here is derived from an EMBL/GenBank/DDBJ whole genome shotgun (WGS) entry which is preliminary data.</text>
</comment>
<evidence type="ECO:0000313" key="2">
    <source>
        <dbReference type="Proteomes" id="UP000801428"/>
    </source>
</evidence>
<dbReference type="AlphaFoldDB" id="A0A9P4TF43"/>
<sequence>MIRQTTDVDLRVAIPVPGIVEFWRGAVVDAAFDATSDGLADLLNKADIFDSADRTPAIYEWMRQNKHDIDLIISYKSNGPGTEDILVQEIKGDMPSSTWTLRQKLITLCTQRIVGPVLYFKDVEKLLLPRLSGLVIF</sequence>
<dbReference type="EMBL" id="SWKU01000010">
    <property type="protein sequence ID" value="KAF3003076.1"/>
    <property type="molecule type" value="Genomic_DNA"/>
</dbReference>
<reference evidence="1" key="1">
    <citation type="submission" date="2019-04" db="EMBL/GenBank/DDBJ databases">
        <title>Sequencing of skin fungus with MAO and IRED activity.</title>
        <authorList>
            <person name="Marsaioli A.J."/>
            <person name="Bonatto J.M.C."/>
            <person name="Reis Junior O."/>
        </authorList>
    </citation>
    <scope>NUCLEOTIDE SEQUENCE</scope>
    <source>
        <strain evidence="1">30M1</strain>
    </source>
</reference>
<dbReference type="Proteomes" id="UP000801428">
    <property type="component" value="Unassembled WGS sequence"/>
</dbReference>
<gene>
    <name evidence="1" type="ORF">E8E13_007606</name>
</gene>
<accession>A0A9P4TF43</accession>
<proteinExistence type="predicted"/>
<dbReference type="OrthoDB" id="4225365at2759"/>